<dbReference type="Proteomes" id="UP001364695">
    <property type="component" value="Unassembled WGS sequence"/>
</dbReference>
<reference evidence="1" key="1">
    <citation type="submission" date="2023-10" db="EMBL/GenBank/DDBJ databases">
        <title>Amphibacter perezi, gen. nov., sp. nov. a novel taxa of the family Comamonadaceae, class Betaproteobacteria isolated from the skin microbiota of Pelophylax perezi from different populations.</title>
        <authorList>
            <person name="Costa S."/>
            <person name="Proenca D.N."/>
            <person name="Lopes I."/>
            <person name="Morais P.V."/>
        </authorList>
    </citation>
    <scope>NUCLEOTIDE SEQUENCE</scope>
    <source>
        <strain evidence="1">SL12-8</strain>
    </source>
</reference>
<dbReference type="EMBL" id="JAWDIE010000002">
    <property type="protein sequence ID" value="MEJ7137133.1"/>
    <property type="molecule type" value="Genomic_DNA"/>
</dbReference>
<accession>A0ACC6NYT1</accession>
<protein>
    <submittedName>
        <fullName evidence="1">Iron ABC transporter permease</fullName>
    </submittedName>
</protein>
<name>A0ACC6NYT1_9BURK</name>
<evidence type="ECO:0000313" key="1">
    <source>
        <dbReference type="EMBL" id="MEJ7137133.1"/>
    </source>
</evidence>
<sequence length="558" mass="59575">MRLNKILLAAACALLMLPVLALALAWLTPDVPGVSMAQTWWHLLGTTLPGYVSSSLWLALGVGAGAAVVGSSAALAVTLFEFPGRRALEWLLLLPLAMPAYVLAYVWTDTLQYSGPLQTALRSALGLQGALWPDVRSLGGAVAVFVLCLYPYVYLLMRAALAERGVQLMQAARLLGAGLSRRVLRVALPLARPALAAGVVLVLMETLADYGVGAYFGLNTFTTGIYRAWLALGDRSTAAQLAVLMLVCVAALVAVEKSAQRRLRFGSARSTAPGQTRTLEGARLPLRSAGARLAAWAVCGLPLLLGFVLPVAALLRLAWRQMHYNAPAVYDFATGQMVAAPAPPWWQTPYAQAAANSLTLALVAAVLALLLAWWLSFAQRGGLPWPLAVLRQTVALGYAVPGAVITVGILLPLGWWQQAWPTSPLQGLITGTLVGVVYACLVRFTSVALQSIEAGYARLPTSMDDNARLLGVRGVLLWWRVHRPLLMRASGTAALLVFVDVMKELPATLLLRPFGYDTLAVQAFQMASDERLAEAALPSLTIVLTGLLPVLLLARATR</sequence>
<keyword evidence="2" id="KW-1185">Reference proteome</keyword>
<evidence type="ECO:0000313" key="2">
    <source>
        <dbReference type="Proteomes" id="UP001364695"/>
    </source>
</evidence>
<gene>
    <name evidence="1" type="ORF">RV045_01650</name>
</gene>
<organism evidence="1 2">
    <name type="scientific">Amphibiibacter pelophylacis</name>
    <dbReference type="NCBI Taxonomy" id="1799477"/>
    <lineage>
        <taxon>Bacteria</taxon>
        <taxon>Pseudomonadati</taxon>
        <taxon>Pseudomonadota</taxon>
        <taxon>Betaproteobacteria</taxon>
        <taxon>Burkholderiales</taxon>
        <taxon>Sphaerotilaceae</taxon>
        <taxon>Amphibiibacter</taxon>
    </lineage>
</organism>
<proteinExistence type="predicted"/>
<comment type="caution">
    <text evidence="1">The sequence shown here is derived from an EMBL/GenBank/DDBJ whole genome shotgun (WGS) entry which is preliminary data.</text>
</comment>